<evidence type="ECO:0000256" key="14">
    <source>
        <dbReference type="ARBA" id="ARBA00023137"/>
    </source>
</evidence>
<dbReference type="GO" id="GO:0005886">
    <property type="term" value="C:plasma membrane"/>
    <property type="evidence" value="ECO:0007669"/>
    <property type="project" value="UniProtKB-SubCell"/>
</dbReference>
<dbReference type="Proteomes" id="UP000063991">
    <property type="component" value="Chromosome"/>
</dbReference>
<dbReference type="Gene3D" id="3.40.50.300">
    <property type="entry name" value="P-loop containing nucleotide triphosphate hydrolases"/>
    <property type="match status" value="1"/>
</dbReference>
<evidence type="ECO:0000256" key="1">
    <source>
        <dbReference type="ARBA" id="ARBA00004429"/>
    </source>
</evidence>
<keyword evidence="10" id="KW-0418">Kinase</keyword>
<evidence type="ECO:0000256" key="10">
    <source>
        <dbReference type="ARBA" id="ARBA00022777"/>
    </source>
</evidence>
<dbReference type="GO" id="GO:0004715">
    <property type="term" value="F:non-membrane spanning protein tyrosine kinase activity"/>
    <property type="evidence" value="ECO:0007669"/>
    <property type="project" value="UniProtKB-EC"/>
</dbReference>
<dbReference type="InterPro" id="IPR025669">
    <property type="entry name" value="AAA_dom"/>
</dbReference>
<evidence type="ECO:0000256" key="8">
    <source>
        <dbReference type="ARBA" id="ARBA00022692"/>
    </source>
</evidence>
<keyword evidence="13 17" id="KW-0472">Membrane</keyword>
<dbReference type="RefSeq" id="WP_061094768.1">
    <property type="nucleotide sequence ID" value="NZ_CP014323.1"/>
</dbReference>
<protein>
    <recommendedName>
        <fullName evidence="4">non-specific protein-tyrosine kinase</fullName>
        <ecNumber evidence="4">2.7.10.2</ecNumber>
    </recommendedName>
</protein>
<evidence type="ECO:0000256" key="16">
    <source>
        <dbReference type="SAM" id="Coils"/>
    </source>
</evidence>
<evidence type="ECO:0000256" key="3">
    <source>
        <dbReference type="ARBA" id="ARBA00008883"/>
    </source>
</evidence>
<evidence type="ECO:0000256" key="2">
    <source>
        <dbReference type="ARBA" id="ARBA00007316"/>
    </source>
</evidence>
<feature type="coiled-coil region" evidence="16">
    <location>
        <begin position="220"/>
        <end position="247"/>
    </location>
</feature>
<comment type="similarity">
    <text evidence="2">Belongs to the CpsD/CapB family.</text>
</comment>
<dbReference type="InterPro" id="IPR003856">
    <property type="entry name" value="LPS_length_determ_N"/>
</dbReference>
<feature type="domain" description="Polysaccharide chain length determinant N-terminal" evidence="18">
    <location>
        <begin position="17"/>
        <end position="108"/>
    </location>
</feature>
<evidence type="ECO:0000256" key="11">
    <source>
        <dbReference type="ARBA" id="ARBA00022840"/>
    </source>
</evidence>
<evidence type="ECO:0000313" key="22">
    <source>
        <dbReference type="Proteomes" id="UP000063991"/>
    </source>
</evidence>
<evidence type="ECO:0000256" key="6">
    <source>
        <dbReference type="ARBA" id="ARBA00022519"/>
    </source>
</evidence>
<dbReference type="PANTHER" id="PTHR32309:SF13">
    <property type="entry name" value="FERRIC ENTEROBACTIN TRANSPORT PROTEIN FEPE"/>
    <property type="match status" value="1"/>
</dbReference>
<keyword evidence="16" id="KW-0175">Coiled coil</keyword>
<evidence type="ECO:0000256" key="5">
    <source>
        <dbReference type="ARBA" id="ARBA00022475"/>
    </source>
</evidence>
<dbReference type="Pfam" id="PF02706">
    <property type="entry name" value="Wzz"/>
    <property type="match status" value="1"/>
</dbReference>
<evidence type="ECO:0000256" key="17">
    <source>
        <dbReference type="SAM" id="Phobius"/>
    </source>
</evidence>
<dbReference type="CDD" id="cd05387">
    <property type="entry name" value="BY-kinase"/>
    <property type="match status" value="1"/>
</dbReference>
<comment type="similarity">
    <text evidence="3">Belongs to the etk/wzc family.</text>
</comment>
<keyword evidence="14" id="KW-0829">Tyrosine-protein kinase</keyword>
<evidence type="ECO:0000259" key="20">
    <source>
        <dbReference type="Pfam" id="PF13807"/>
    </source>
</evidence>
<dbReference type="EMBL" id="CP014323">
    <property type="protein sequence ID" value="AMJ98128.1"/>
    <property type="molecule type" value="Genomic_DNA"/>
</dbReference>
<dbReference type="OrthoDB" id="9775724at2"/>
<evidence type="ECO:0000259" key="19">
    <source>
        <dbReference type="Pfam" id="PF13614"/>
    </source>
</evidence>
<reference evidence="21 22" key="1">
    <citation type="submission" date="2015-12" db="EMBL/GenBank/DDBJ databases">
        <authorList>
            <person name="Shamseldin A."/>
            <person name="Moawad H."/>
            <person name="Abd El-Rahim W.M."/>
            <person name="Sadowsky M.J."/>
        </authorList>
    </citation>
    <scope>NUCLEOTIDE SEQUENCE [LARGE SCALE GENOMIC DNA]</scope>
    <source>
        <strain evidence="21 22">D7</strain>
    </source>
</reference>
<dbReference type="NCBIfam" id="TIGR01007">
    <property type="entry name" value="eps_fam"/>
    <property type="match status" value="1"/>
</dbReference>
<dbReference type="Pfam" id="PF13614">
    <property type="entry name" value="AAA_31"/>
    <property type="match status" value="1"/>
</dbReference>
<evidence type="ECO:0000256" key="12">
    <source>
        <dbReference type="ARBA" id="ARBA00022989"/>
    </source>
</evidence>
<evidence type="ECO:0000259" key="18">
    <source>
        <dbReference type="Pfam" id="PF02706"/>
    </source>
</evidence>
<feature type="transmembrane region" description="Helical" evidence="17">
    <location>
        <begin position="451"/>
        <end position="471"/>
    </location>
</feature>
<dbReference type="InterPro" id="IPR050445">
    <property type="entry name" value="Bact_polysacc_biosynth/exp"/>
</dbReference>
<keyword evidence="11" id="KW-0067">ATP-binding</keyword>
<dbReference type="PANTHER" id="PTHR32309">
    <property type="entry name" value="TYROSINE-PROTEIN KINASE"/>
    <property type="match status" value="1"/>
</dbReference>
<evidence type="ECO:0000256" key="13">
    <source>
        <dbReference type="ARBA" id="ARBA00023136"/>
    </source>
</evidence>
<feature type="transmembrane region" description="Helical" evidence="17">
    <location>
        <begin position="31"/>
        <end position="51"/>
    </location>
</feature>
<comment type="catalytic activity">
    <reaction evidence="15">
        <text>L-tyrosyl-[protein] + ATP = O-phospho-L-tyrosyl-[protein] + ADP + H(+)</text>
        <dbReference type="Rhea" id="RHEA:10596"/>
        <dbReference type="Rhea" id="RHEA-COMP:10136"/>
        <dbReference type="Rhea" id="RHEA-COMP:20101"/>
        <dbReference type="ChEBI" id="CHEBI:15378"/>
        <dbReference type="ChEBI" id="CHEBI:30616"/>
        <dbReference type="ChEBI" id="CHEBI:46858"/>
        <dbReference type="ChEBI" id="CHEBI:61978"/>
        <dbReference type="ChEBI" id="CHEBI:456216"/>
        <dbReference type="EC" id="2.7.10.2"/>
    </reaction>
</comment>
<feature type="coiled-coil region" evidence="16">
    <location>
        <begin position="359"/>
        <end position="393"/>
    </location>
</feature>
<dbReference type="GO" id="GO:0005524">
    <property type="term" value="F:ATP binding"/>
    <property type="evidence" value="ECO:0007669"/>
    <property type="project" value="UniProtKB-KW"/>
</dbReference>
<keyword evidence="5" id="KW-1003">Cell membrane</keyword>
<accession>A0A126Q113</accession>
<keyword evidence="6" id="KW-0997">Cell inner membrane</keyword>
<keyword evidence="9" id="KW-0547">Nucleotide-binding</keyword>
<evidence type="ECO:0000313" key="21">
    <source>
        <dbReference type="EMBL" id="AMJ98128.1"/>
    </source>
</evidence>
<feature type="domain" description="AAA" evidence="19">
    <location>
        <begin position="553"/>
        <end position="699"/>
    </location>
</feature>
<name>A0A126Q113_ALTMA</name>
<keyword evidence="8 17" id="KW-0812">Transmembrane</keyword>
<keyword evidence="7" id="KW-0808">Transferase</keyword>
<dbReference type="EC" id="2.7.10.2" evidence="4"/>
<dbReference type="Pfam" id="PF13807">
    <property type="entry name" value="GNVR"/>
    <property type="match status" value="1"/>
</dbReference>
<feature type="domain" description="Tyrosine-protein kinase G-rich" evidence="20">
    <location>
        <begin position="400"/>
        <end position="470"/>
    </location>
</feature>
<evidence type="ECO:0000256" key="7">
    <source>
        <dbReference type="ARBA" id="ARBA00022679"/>
    </source>
</evidence>
<evidence type="ECO:0000256" key="15">
    <source>
        <dbReference type="ARBA" id="ARBA00051245"/>
    </source>
</evidence>
<evidence type="ECO:0000256" key="4">
    <source>
        <dbReference type="ARBA" id="ARBA00011903"/>
    </source>
</evidence>
<gene>
    <name evidence="21" type="ORF">AVL55_08130</name>
</gene>
<keyword evidence="12 17" id="KW-1133">Transmembrane helix</keyword>
<comment type="subcellular location">
    <subcellularLocation>
        <location evidence="1">Cell inner membrane</location>
        <topology evidence="1">Multi-pass membrane protein</topology>
    </subcellularLocation>
</comment>
<organism evidence="21 22">
    <name type="scientific">Alteromonas macleodii</name>
    <name type="common">Pseudoalteromonas macleodii</name>
    <dbReference type="NCBI Taxonomy" id="28108"/>
    <lineage>
        <taxon>Bacteria</taxon>
        <taxon>Pseudomonadati</taxon>
        <taxon>Pseudomonadota</taxon>
        <taxon>Gammaproteobacteria</taxon>
        <taxon>Alteromonadales</taxon>
        <taxon>Alteromonadaceae</taxon>
        <taxon>Alteromonas/Salinimonas group</taxon>
        <taxon>Alteromonas</taxon>
    </lineage>
</organism>
<dbReference type="SUPFAM" id="SSF52540">
    <property type="entry name" value="P-loop containing nucleoside triphosphate hydrolases"/>
    <property type="match status" value="1"/>
</dbReference>
<dbReference type="InterPro" id="IPR005702">
    <property type="entry name" value="Wzc-like_C"/>
</dbReference>
<evidence type="ECO:0000256" key="9">
    <source>
        <dbReference type="ARBA" id="ARBA00022741"/>
    </source>
</evidence>
<dbReference type="InterPro" id="IPR032807">
    <property type="entry name" value="GNVR"/>
</dbReference>
<sequence>MAVNSREELNAGVFENETIDIAHYLGIIKRYAFRIISLAIAFTILVALLVMRMTPMYTSTTTILVEADKANVVSIEEVYGLDTKRKDYMQTQFEILQSRQIAERTVESLSLWNNEEFMPAKEEPGIADQLKASLLEALPFLPQEEPKELTEEQILAAKKRKATSLLMRALSVEMVDNTQVMRITVTTESPQLSAELANAVTDVYIENYLQAKLDMTAKATSFLTESLEGLKQKLDVAERNLAKFYEENQVVNIDGVVGLASEELEQLSKQLLDAQTALKLNAVIYKQTRNDVSLNDIARLPEVLNHPTIRDVRRDEAKAMTRVSELSNVYGPKHPRMIAANAELSSIRETLSGQIRDLIRSITTQYEVSEDRVAQLEREVSRAKAEFRDLSGLDNQRKALQREVDINQQLYNSFFTRLKETDELGGFESANARVLDEALPNYAPSKPNKKLLIGAAFVFSVGFGVFLAIAMETLNSGIRSVEDVERKLGQRMLGLIPWLPHKKKTDLPVRSFFDGKKHQFAESVRTLRTSLSLLNLDKEQQAIMVTSSVPKEGKTTVSINLAFALGQLDKTILIDADLRRPSVGKQFNIPNYQPGVANLILKSHTLDECLVRDEESNIDILSAGTIPSNPQELLSDKGFNELIELLKTQYKYVVIDTAPTQAVSDSMLIANSCDSVIYVVRADSTSEKLINNGLSRFLQVGHRLDGVVLNQVDLRKSGAAQRYAGFYDQYGYTSHKSS</sequence>
<dbReference type="AlphaFoldDB" id="A0A126Q113"/>
<dbReference type="InterPro" id="IPR027417">
    <property type="entry name" value="P-loop_NTPase"/>
</dbReference>
<proteinExistence type="inferred from homology"/>